<organism evidence="5">
    <name type="scientific">Mycobacterium riyadhense</name>
    <dbReference type="NCBI Taxonomy" id="486698"/>
    <lineage>
        <taxon>Bacteria</taxon>
        <taxon>Bacillati</taxon>
        <taxon>Actinomycetota</taxon>
        <taxon>Actinomycetes</taxon>
        <taxon>Mycobacteriales</taxon>
        <taxon>Mycobacteriaceae</taxon>
        <taxon>Mycobacterium</taxon>
    </lineage>
</organism>
<sequence>MLSGTDTLSLLCAVCREGVARLTVEFRLFGGVQVLVDGRRQDIGPARQRSVLVALLIDVNRPVRLDQMVDRVWADNPPYRARSTLAVYVSRLRNLLAGSGDVTISSDLGSYVLRADPLSVDLHRFRSVVAQARASADPHEAAGLFDRALAMWSGEPFVLLDTPWLNDLRTALQAERFSVELDRNDVALRVGRHDALLVELSAAQAANPFNERVAGQLMLAQYRGGRQDDALETYRRIRERLVAKLGVDPGPALRQVHQQILAGEIEAPVPTPAASLDHPVLAHPIAVDRSHSGLLRRATSFIGHEHELGQIAEALGKGPLVTLIGVGGVGKTRLAVEVARREQDRFGEGVWICELGPLEHGNAVAQAVAAAGRVWRQQGLDLEESVIEYLRAHEVLLLVDNCEHVLEAAASLVSRIVQNCPRVSVLATSRQPLGVEGEQIVIVSPLLAEDAIRLFVDRAKASRPDFTLDEQPMGVVAEICSRVDCLPLGVELAAARTRMMSTRDLARRLDDLRLLDRAAPDVHPRQQSLAATIAWSYRLLTETEQSFFTRLSVFAGTFDLEAAHRVCGAPGAAEHDTLRLLSGLVDKSMVVVRNVTDRTRYGVLETLRAFGRERLQESGIDTRCAMRHARYFAELAERAGAGLQTAQERDWVERLLPDYDNMRAAFDHAMERHDTGLALRFGASTPEFLGWRMGYEDADRAAQLGAVADPDHPLFPAIVGVAARAAWNHADFAHAKSLAAMAGGRRPARCTARVVYPSDVLADIALFEGDRQGARSYWDAEVALARRDADPIRLAWTLYLFAVCEALVGNPDSALSAAREAVEVADGTANPTAQALAYFALGFVTRRSEPEQALALFDDAARLAADVQNFWVYGTALMGAAATRAMHGEPTAAAQMLIAVLDHWDRFGDVTEQWVALRYITRLLFRLGSHEDAAFLHCALVNAGKPPPLTAAQLDVLADCLGLAGLDARDAPTSGAVFARARSSLQRHVEHASMSATGSVAES</sequence>
<keyword evidence="2" id="KW-0238">DNA-binding</keyword>
<dbReference type="GO" id="GO:0006355">
    <property type="term" value="P:regulation of DNA-templated transcription"/>
    <property type="evidence" value="ECO:0007669"/>
    <property type="project" value="InterPro"/>
</dbReference>
<dbReference type="Gene3D" id="1.10.10.10">
    <property type="entry name" value="Winged helix-like DNA-binding domain superfamily/Winged helix DNA-binding domain"/>
    <property type="match status" value="1"/>
</dbReference>
<feature type="domain" description="Bacterial transcriptional activator" evidence="4">
    <location>
        <begin position="120"/>
        <end position="261"/>
    </location>
</feature>
<dbReference type="InterPro" id="IPR058852">
    <property type="entry name" value="HTH_77"/>
</dbReference>
<dbReference type="InterPro" id="IPR016032">
    <property type="entry name" value="Sig_transdc_resp-reg_C-effctor"/>
</dbReference>
<proteinExistence type="inferred from homology"/>
<dbReference type="CDD" id="cd15831">
    <property type="entry name" value="BTAD"/>
    <property type="match status" value="1"/>
</dbReference>
<feature type="domain" description="OmpR/PhoB-type" evidence="3">
    <location>
        <begin position="38"/>
        <end position="113"/>
    </location>
</feature>
<dbReference type="SUPFAM" id="SSF48452">
    <property type="entry name" value="TPR-like"/>
    <property type="match status" value="2"/>
</dbReference>
<accession>A0A653ESR5</accession>
<dbReference type="EMBL" id="LR589102">
    <property type="protein sequence ID" value="VTP00388.1"/>
    <property type="molecule type" value="Genomic_DNA"/>
</dbReference>
<protein>
    <submittedName>
        <fullName evidence="5">HTH-type transcriptional regulator/MT0914</fullName>
    </submittedName>
</protein>
<evidence type="ECO:0000313" key="5">
    <source>
        <dbReference type="EMBL" id="VTP00388.1"/>
    </source>
</evidence>
<evidence type="ECO:0000259" key="3">
    <source>
        <dbReference type="SMART" id="SM00862"/>
    </source>
</evidence>
<dbReference type="SUPFAM" id="SSF46894">
    <property type="entry name" value="C-terminal effector domain of the bipartite response regulators"/>
    <property type="match status" value="1"/>
</dbReference>
<dbReference type="InterPro" id="IPR001867">
    <property type="entry name" value="OmpR/PhoB-type_DNA-bd"/>
</dbReference>
<dbReference type="PANTHER" id="PTHR47691">
    <property type="entry name" value="REGULATOR-RELATED"/>
    <property type="match status" value="1"/>
</dbReference>
<dbReference type="Pfam" id="PF00486">
    <property type="entry name" value="Trans_reg_C"/>
    <property type="match status" value="1"/>
</dbReference>
<reference evidence="5" key="1">
    <citation type="submission" date="2019-05" db="EMBL/GenBank/DDBJ databases">
        <authorList>
            <person name="Naeem R."/>
            <person name="Antony C."/>
            <person name="Guan Q."/>
        </authorList>
    </citation>
    <scope>NUCLEOTIDE SEQUENCE</scope>
    <source>
        <strain evidence="5">2</strain>
    </source>
</reference>
<dbReference type="InterPro" id="IPR005158">
    <property type="entry name" value="BTAD"/>
</dbReference>
<evidence type="ECO:0000256" key="1">
    <source>
        <dbReference type="ARBA" id="ARBA00005820"/>
    </source>
</evidence>
<dbReference type="Pfam" id="PF03704">
    <property type="entry name" value="BTAD"/>
    <property type="match status" value="1"/>
</dbReference>
<dbReference type="SMART" id="SM01043">
    <property type="entry name" value="BTAD"/>
    <property type="match status" value="1"/>
</dbReference>
<dbReference type="PANTHER" id="PTHR47691:SF3">
    <property type="entry name" value="HTH-TYPE TRANSCRIPTIONAL REGULATOR RV0890C-RELATED"/>
    <property type="match status" value="1"/>
</dbReference>
<dbReference type="SUPFAM" id="SSF52540">
    <property type="entry name" value="P-loop containing nucleoside triphosphate hydrolases"/>
    <property type="match status" value="1"/>
</dbReference>
<dbReference type="InterPro" id="IPR011990">
    <property type="entry name" value="TPR-like_helical_dom_sf"/>
</dbReference>
<evidence type="ECO:0000256" key="2">
    <source>
        <dbReference type="ARBA" id="ARBA00023125"/>
    </source>
</evidence>
<gene>
    <name evidence="5" type="ORF">BIN_B_03490</name>
</gene>
<dbReference type="AlphaFoldDB" id="A0A653ESR5"/>
<dbReference type="InterPro" id="IPR027417">
    <property type="entry name" value="P-loop_NTPase"/>
</dbReference>
<comment type="similarity">
    <text evidence="1">Belongs to the AfsR/DnrI/RedD regulatory family.</text>
</comment>
<name>A0A653ESR5_9MYCO</name>
<dbReference type="InterPro" id="IPR036388">
    <property type="entry name" value="WH-like_DNA-bd_sf"/>
</dbReference>
<dbReference type="Gene3D" id="3.40.50.300">
    <property type="entry name" value="P-loop containing nucleotide triphosphate hydrolases"/>
    <property type="match status" value="1"/>
</dbReference>
<dbReference type="Gene3D" id="1.25.40.10">
    <property type="entry name" value="Tetratricopeptide repeat domain"/>
    <property type="match status" value="2"/>
</dbReference>
<dbReference type="GO" id="GO:0003677">
    <property type="term" value="F:DNA binding"/>
    <property type="evidence" value="ECO:0007669"/>
    <property type="project" value="UniProtKB-KW"/>
</dbReference>
<dbReference type="GO" id="GO:0000160">
    <property type="term" value="P:phosphorelay signal transduction system"/>
    <property type="evidence" value="ECO:0007669"/>
    <property type="project" value="InterPro"/>
</dbReference>
<dbReference type="Pfam" id="PF25872">
    <property type="entry name" value="HTH_77"/>
    <property type="match status" value="1"/>
</dbReference>
<dbReference type="SMART" id="SM00862">
    <property type="entry name" value="Trans_reg_C"/>
    <property type="match status" value="1"/>
</dbReference>
<evidence type="ECO:0000259" key="4">
    <source>
        <dbReference type="SMART" id="SM01043"/>
    </source>
</evidence>